<proteinExistence type="predicted"/>
<evidence type="ECO:0000256" key="6">
    <source>
        <dbReference type="ARBA" id="ARBA00022982"/>
    </source>
</evidence>
<dbReference type="EMBL" id="FNCV01000005">
    <property type="protein sequence ID" value="SDH21654.1"/>
    <property type="molecule type" value="Genomic_DNA"/>
</dbReference>
<dbReference type="SUPFAM" id="SSF46626">
    <property type="entry name" value="Cytochrome c"/>
    <property type="match status" value="2"/>
</dbReference>
<dbReference type="AlphaFoldDB" id="A0A1G8AL17"/>
<keyword evidence="4 8" id="KW-0349">Heme</keyword>
<keyword evidence="5 8" id="KW-0479">Metal-binding</keyword>
<dbReference type="GO" id="GO:0046872">
    <property type="term" value="F:metal ion binding"/>
    <property type="evidence" value="ECO:0007669"/>
    <property type="project" value="UniProtKB-KW"/>
</dbReference>
<dbReference type="GO" id="GO:0009055">
    <property type="term" value="F:electron transfer activity"/>
    <property type="evidence" value="ECO:0007669"/>
    <property type="project" value="InterPro"/>
</dbReference>
<evidence type="ECO:0000256" key="4">
    <source>
        <dbReference type="ARBA" id="ARBA00022617"/>
    </source>
</evidence>
<dbReference type="Pfam" id="PF00034">
    <property type="entry name" value="Cytochrom_C"/>
    <property type="match status" value="1"/>
</dbReference>
<dbReference type="STRING" id="83401.SAMN05421742_10531"/>
<keyword evidence="7 8" id="KW-0408">Iron</keyword>
<evidence type="ECO:0000256" key="1">
    <source>
        <dbReference type="ARBA" id="ARBA00003590"/>
    </source>
</evidence>
<evidence type="ECO:0000256" key="3">
    <source>
        <dbReference type="ARBA" id="ARBA00022531"/>
    </source>
</evidence>
<evidence type="ECO:0000256" key="5">
    <source>
        <dbReference type="ARBA" id="ARBA00022723"/>
    </source>
</evidence>
<protein>
    <submittedName>
        <fullName evidence="10">Cytochrome c</fullName>
    </submittedName>
</protein>
<sequence>MVAAGAAVAEPPTGDAERGKVVFKVCAACHAIGQGAKNRIGPHLNGVFGRQAGGIDGFRYSDGLKRAGVTGLVWDYESLDAYIENPKALVSHTRMNFPGMADAIDRAHVLAYLRRFSDNPANIPEAPPRHPPSPKLPPEVLQIKGDPAFGEYLASECTTCHRADGEHHGIPSITHWPVDDFVVAMHAYKQEIRANPVMRMIAGRLSDDEIASLAAYFADIE</sequence>
<name>A0A1G8AL17_9PROT</name>
<keyword evidence="6" id="KW-0249">Electron transport</keyword>
<dbReference type="GO" id="GO:0020037">
    <property type="term" value="F:heme binding"/>
    <property type="evidence" value="ECO:0007669"/>
    <property type="project" value="InterPro"/>
</dbReference>
<accession>A0A1G8AL17</accession>
<evidence type="ECO:0000313" key="10">
    <source>
        <dbReference type="EMBL" id="SDH21654.1"/>
    </source>
</evidence>
<feature type="domain" description="Cytochrome c" evidence="9">
    <location>
        <begin position="14"/>
        <end position="221"/>
    </location>
</feature>
<keyword evidence="3" id="KW-0602">Photosynthesis</keyword>
<evidence type="ECO:0000256" key="8">
    <source>
        <dbReference type="PROSITE-ProRule" id="PRU00433"/>
    </source>
</evidence>
<dbReference type="OrthoDB" id="9805828at2"/>
<keyword evidence="11" id="KW-1185">Reference proteome</keyword>
<evidence type="ECO:0000259" key="9">
    <source>
        <dbReference type="PROSITE" id="PS51007"/>
    </source>
</evidence>
<evidence type="ECO:0000256" key="7">
    <source>
        <dbReference type="ARBA" id="ARBA00023004"/>
    </source>
</evidence>
<dbReference type="PANTHER" id="PTHR11961">
    <property type="entry name" value="CYTOCHROME C"/>
    <property type="match status" value="1"/>
</dbReference>
<dbReference type="InterPro" id="IPR009056">
    <property type="entry name" value="Cyt_c-like_dom"/>
</dbReference>
<evidence type="ECO:0000256" key="2">
    <source>
        <dbReference type="ARBA" id="ARBA00022448"/>
    </source>
</evidence>
<dbReference type="InterPro" id="IPR036909">
    <property type="entry name" value="Cyt_c-like_dom_sf"/>
</dbReference>
<gene>
    <name evidence="10" type="ORF">SAMN05421742_10531</name>
</gene>
<dbReference type="RefSeq" id="WP_092619102.1">
    <property type="nucleotide sequence ID" value="NZ_FNCV01000005.1"/>
</dbReference>
<dbReference type="InterPro" id="IPR002327">
    <property type="entry name" value="Cyt_c_1A/1B"/>
</dbReference>
<dbReference type="PROSITE" id="PS51007">
    <property type="entry name" value="CYTC"/>
    <property type="match status" value="1"/>
</dbReference>
<evidence type="ECO:0000313" key="11">
    <source>
        <dbReference type="Proteomes" id="UP000217076"/>
    </source>
</evidence>
<comment type="function">
    <text evidence="1">Cytochrome c2 is found mainly in purple, non-sulfur, photosynthetic bacteria where it functions as the electron donor to the oxidized bacteriochlorophyll in the photophosphorylation pathway. However, it may also have a role in the respiratory chain and is found in some non-photosynthetic bacteria.</text>
</comment>
<dbReference type="Gene3D" id="1.10.760.10">
    <property type="entry name" value="Cytochrome c-like domain"/>
    <property type="match status" value="2"/>
</dbReference>
<dbReference type="Proteomes" id="UP000217076">
    <property type="component" value="Unassembled WGS sequence"/>
</dbReference>
<keyword evidence="2" id="KW-0813">Transport</keyword>
<reference evidence="11" key="1">
    <citation type="submission" date="2016-10" db="EMBL/GenBank/DDBJ databases">
        <authorList>
            <person name="Varghese N."/>
            <person name="Submissions S."/>
        </authorList>
    </citation>
    <scope>NUCLEOTIDE SEQUENCE [LARGE SCALE GENOMIC DNA]</scope>
    <source>
        <strain evidence="11">930I</strain>
    </source>
</reference>
<dbReference type="PRINTS" id="PR00604">
    <property type="entry name" value="CYTCHRMECIAB"/>
</dbReference>
<dbReference type="GO" id="GO:0015979">
    <property type="term" value="P:photosynthesis"/>
    <property type="evidence" value="ECO:0007669"/>
    <property type="project" value="UniProtKB-KW"/>
</dbReference>
<organism evidence="10 11">
    <name type="scientific">Roseospirillum parvum</name>
    <dbReference type="NCBI Taxonomy" id="83401"/>
    <lineage>
        <taxon>Bacteria</taxon>
        <taxon>Pseudomonadati</taxon>
        <taxon>Pseudomonadota</taxon>
        <taxon>Alphaproteobacteria</taxon>
        <taxon>Rhodospirillales</taxon>
        <taxon>Rhodospirillaceae</taxon>
        <taxon>Roseospirillum</taxon>
    </lineage>
</organism>